<evidence type="ECO:0000313" key="2">
    <source>
        <dbReference type="EMBL" id="OEG17830.1"/>
    </source>
</evidence>
<protein>
    <recommendedName>
        <fullName evidence="4">General stress protein</fullName>
    </recommendedName>
</protein>
<keyword evidence="3" id="KW-1185">Reference proteome</keyword>
<accession>A0A1E5GZT4</accession>
<comment type="caution">
    <text evidence="2">The sequence shown here is derived from an EMBL/GenBank/DDBJ whole genome shotgun (WGS) entry which is preliminary data.</text>
</comment>
<evidence type="ECO:0000313" key="3">
    <source>
        <dbReference type="Proteomes" id="UP000095094"/>
    </source>
</evidence>
<sequence length="111" mass="12217">MKTSTKISIGLSIAAVASVSVAVIASEKIAKKVYHVTNRCKAKKFVNDKFGGNEKLLSIVDKLSDDELDSMMDVLGKVKDGGKKISSYGESLKDNTENMKDRFFSFIDEMM</sequence>
<proteinExistence type="predicted"/>
<dbReference type="OrthoDB" id="2157546at2"/>
<feature type="chain" id="PRO_5039454526" description="General stress protein" evidence="1">
    <location>
        <begin position="23"/>
        <end position="111"/>
    </location>
</feature>
<dbReference type="RefSeq" id="WP_069662844.1">
    <property type="nucleotide sequence ID" value="NZ_JBHUJJ010000001.1"/>
</dbReference>
<gene>
    <name evidence="2" type="ORF">BCR25_17520</name>
</gene>
<dbReference type="PATRIC" id="fig|332950.4.peg.1291"/>
<evidence type="ECO:0008006" key="4">
    <source>
        <dbReference type="Google" id="ProtNLM"/>
    </source>
</evidence>
<dbReference type="Proteomes" id="UP000095094">
    <property type="component" value="Unassembled WGS sequence"/>
</dbReference>
<organism evidence="2 3">
    <name type="scientific">Enterococcus termitis</name>
    <dbReference type="NCBI Taxonomy" id="332950"/>
    <lineage>
        <taxon>Bacteria</taxon>
        <taxon>Bacillati</taxon>
        <taxon>Bacillota</taxon>
        <taxon>Bacilli</taxon>
        <taxon>Lactobacillales</taxon>
        <taxon>Enterococcaceae</taxon>
        <taxon>Enterococcus</taxon>
    </lineage>
</organism>
<name>A0A1E5GZT4_9ENTE</name>
<dbReference type="EMBL" id="MIJY01000009">
    <property type="protein sequence ID" value="OEG17830.1"/>
    <property type="molecule type" value="Genomic_DNA"/>
</dbReference>
<evidence type="ECO:0000256" key="1">
    <source>
        <dbReference type="SAM" id="SignalP"/>
    </source>
</evidence>
<reference evidence="3" key="1">
    <citation type="submission" date="2016-09" db="EMBL/GenBank/DDBJ databases">
        <authorList>
            <person name="Gulvik C.A."/>
        </authorList>
    </citation>
    <scope>NUCLEOTIDE SEQUENCE [LARGE SCALE GENOMIC DNA]</scope>
    <source>
        <strain evidence="3">LMG 8895</strain>
    </source>
</reference>
<feature type="signal peptide" evidence="1">
    <location>
        <begin position="1"/>
        <end position="22"/>
    </location>
</feature>
<dbReference type="AlphaFoldDB" id="A0A1E5GZT4"/>
<keyword evidence="1" id="KW-0732">Signal</keyword>